<keyword evidence="3" id="KW-1185">Reference proteome</keyword>
<gene>
    <name evidence="2" type="ORF">DM02DRAFT_665430</name>
</gene>
<dbReference type="OrthoDB" id="295274at2759"/>
<evidence type="ECO:0000313" key="2">
    <source>
        <dbReference type="EMBL" id="PVH90172.1"/>
    </source>
</evidence>
<feature type="compositionally biased region" description="Polar residues" evidence="1">
    <location>
        <begin position="1"/>
        <end position="15"/>
    </location>
</feature>
<dbReference type="AlphaFoldDB" id="A0A2V1CWV1"/>
<evidence type="ECO:0000313" key="3">
    <source>
        <dbReference type="Proteomes" id="UP000244855"/>
    </source>
</evidence>
<name>A0A2V1CWV1_9PLEO</name>
<dbReference type="Gene3D" id="1.20.5.170">
    <property type="match status" value="1"/>
</dbReference>
<dbReference type="GO" id="GO:0003700">
    <property type="term" value="F:DNA-binding transcription factor activity"/>
    <property type="evidence" value="ECO:0007669"/>
    <property type="project" value="InterPro"/>
</dbReference>
<proteinExistence type="predicted"/>
<feature type="compositionally biased region" description="Low complexity" evidence="1">
    <location>
        <begin position="60"/>
        <end position="75"/>
    </location>
</feature>
<organism evidence="2 3">
    <name type="scientific">Periconia macrospinosa</name>
    <dbReference type="NCBI Taxonomy" id="97972"/>
    <lineage>
        <taxon>Eukaryota</taxon>
        <taxon>Fungi</taxon>
        <taxon>Dikarya</taxon>
        <taxon>Ascomycota</taxon>
        <taxon>Pezizomycotina</taxon>
        <taxon>Dothideomycetes</taxon>
        <taxon>Pleosporomycetidae</taxon>
        <taxon>Pleosporales</taxon>
        <taxon>Massarineae</taxon>
        <taxon>Periconiaceae</taxon>
        <taxon>Periconia</taxon>
    </lineage>
</organism>
<accession>A0A2V1CWV1</accession>
<dbReference type="Proteomes" id="UP000244855">
    <property type="component" value="Unassembled WGS sequence"/>
</dbReference>
<feature type="region of interest" description="Disordered" evidence="1">
    <location>
        <begin position="1"/>
        <end position="122"/>
    </location>
</feature>
<feature type="compositionally biased region" description="Polar residues" evidence="1">
    <location>
        <begin position="81"/>
        <end position="105"/>
    </location>
</feature>
<dbReference type="SUPFAM" id="SSF57959">
    <property type="entry name" value="Leucine zipper domain"/>
    <property type="match status" value="1"/>
</dbReference>
<protein>
    <submittedName>
        <fullName evidence="2">Uncharacterized protein</fullName>
    </submittedName>
</protein>
<reference evidence="2 3" key="1">
    <citation type="journal article" date="2018" name="Sci. Rep.">
        <title>Comparative genomics provides insights into the lifestyle and reveals functional heterogeneity of dark septate endophytic fungi.</title>
        <authorList>
            <person name="Knapp D.G."/>
            <person name="Nemeth J.B."/>
            <person name="Barry K."/>
            <person name="Hainaut M."/>
            <person name="Henrissat B."/>
            <person name="Johnson J."/>
            <person name="Kuo A."/>
            <person name="Lim J.H.P."/>
            <person name="Lipzen A."/>
            <person name="Nolan M."/>
            <person name="Ohm R.A."/>
            <person name="Tamas L."/>
            <person name="Grigoriev I.V."/>
            <person name="Spatafora J.W."/>
            <person name="Nagy L.G."/>
            <person name="Kovacs G.M."/>
        </authorList>
    </citation>
    <scope>NUCLEOTIDE SEQUENCE [LARGE SCALE GENOMIC DNA]</scope>
    <source>
        <strain evidence="2 3">DSE2036</strain>
    </source>
</reference>
<dbReference type="STRING" id="97972.A0A2V1CWV1"/>
<dbReference type="InterPro" id="IPR046347">
    <property type="entry name" value="bZIP_sf"/>
</dbReference>
<dbReference type="EMBL" id="KZ806614">
    <property type="protein sequence ID" value="PVH90172.1"/>
    <property type="molecule type" value="Genomic_DNA"/>
</dbReference>
<evidence type="ECO:0000256" key="1">
    <source>
        <dbReference type="SAM" id="MobiDB-lite"/>
    </source>
</evidence>
<sequence length="329" mass="36721">MTSWTALRSITTRATKNAHELNGNGQSPPAEPWRDSFLEDSFLVQQPQNKPLRLDDRNVQTPQISQSQQPGSQLPDWPSELCNTSKPVPSNQRPSLPTSQQTNGPSPQPPKRKRGRPSSQPQLVEACTANSFSFQVSAARQSYLEKNRVVVHKCRMRNKEYINGLERPLEITPIRIKCGFWPVEEYLVRCVEDLLENKIASAISISGEKSRTPSLAISTVGPSKLMCVPSADLPSKWQTTESQYKEDHSGIDLPPVVVRIVKNQQPLSEALLAQSHLEKFLDISVVVRHAWYANGARREPLPHMISRFQSESCLSTAAEAVDREALGAL</sequence>